<name>A0AA35L3F5_9SAUR</name>
<sequence>MGQVLPLSGRWSGDGPVGAILLSQHKSWLHCKHETQSELDIAPTHLVCYWLYAEASKKLALTLEQYYKYANSEGNYYLLKVPSVNMYHSITETSHPLQAEEQEIGIDPLQSYVNKPDEAKNGKNYL</sequence>
<dbReference type="AlphaFoldDB" id="A0AA35L3F5"/>
<protein>
    <submittedName>
        <fullName evidence="1">Uncharacterized protein</fullName>
    </submittedName>
</protein>
<organism evidence="1 2">
    <name type="scientific">Podarcis lilfordi</name>
    <name type="common">Lilford's wall lizard</name>
    <dbReference type="NCBI Taxonomy" id="74358"/>
    <lineage>
        <taxon>Eukaryota</taxon>
        <taxon>Metazoa</taxon>
        <taxon>Chordata</taxon>
        <taxon>Craniata</taxon>
        <taxon>Vertebrata</taxon>
        <taxon>Euteleostomi</taxon>
        <taxon>Lepidosauria</taxon>
        <taxon>Squamata</taxon>
        <taxon>Bifurcata</taxon>
        <taxon>Unidentata</taxon>
        <taxon>Episquamata</taxon>
        <taxon>Laterata</taxon>
        <taxon>Lacertibaenia</taxon>
        <taxon>Lacertidae</taxon>
        <taxon>Podarcis</taxon>
    </lineage>
</organism>
<dbReference type="Proteomes" id="UP001178461">
    <property type="component" value="Chromosome 12"/>
</dbReference>
<dbReference type="EMBL" id="OX395137">
    <property type="protein sequence ID" value="CAI5788463.1"/>
    <property type="molecule type" value="Genomic_DNA"/>
</dbReference>
<keyword evidence="2" id="KW-1185">Reference proteome</keyword>
<proteinExistence type="predicted"/>
<gene>
    <name evidence="1" type="ORF">PODLI_1B007336</name>
</gene>
<evidence type="ECO:0000313" key="1">
    <source>
        <dbReference type="EMBL" id="CAI5788463.1"/>
    </source>
</evidence>
<evidence type="ECO:0000313" key="2">
    <source>
        <dbReference type="Proteomes" id="UP001178461"/>
    </source>
</evidence>
<reference evidence="1" key="1">
    <citation type="submission" date="2022-12" db="EMBL/GenBank/DDBJ databases">
        <authorList>
            <person name="Alioto T."/>
            <person name="Alioto T."/>
            <person name="Gomez Garrido J."/>
        </authorList>
    </citation>
    <scope>NUCLEOTIDE SEQUENCE</scope>
</reference>
<accession>A0AA35L3F5</accession>